<dbReference type="EMBL" id="AZIL01000678">
    <property type="protein sequence ID" value="EWM26402.1"/>
    <property type="molecule type" value="Genomic_DNA"/>
</dbReference>
<evidence type="ECO:0000313" key="4">
    <source>
        <dbReference type="Proteomes" id="UP000019335"/>
    </source>
</evidence>
<keyword evidence="2" id="KW-0812">Transmembrane</keyword>
<feature type="compositionally biased region" description="Pro residues" evidence="1">
    <location>
        <begin position="90"/>
        <end position="104"/>
    </location>
</feature>
<gene>
    <name evidence="3" type="ORF">Naga_100697g1</name>
</gene>
<evidence type="ECO:0000256" key="1">
    <source>
        <dbReference type="SAM" id="MobiDB-lite"/>
    </source>
</evidence>
<name>W7TJY3_9STRA</name>
<keyword evidence="4" id="KW-1185">Reference proteome</keyword>
<dbReference type="AlphaFoldDB" id="W7TJY3"/>
<feature type="transmembrane region" description="Helical" evidence="2">
    <location>
        <begin position="24"/>
        <end position="44"/>
    </location>
</feature>
<feature type="region of interest" description="Disordered" evidence="1">
    <location>
        <begin position="85"/>
        <end position="170"/>
    </location>
</feature>
<dbReference type="Proteomes" id="UP000019335">
    <property type="component" value="Chromosome 9"/>
</dbReference>
<feature type="compositionally biased region" description="Basic and acidic residues" evidence="1">
    <location>
        <begin position="157"/>
        <end position="167"/>
    </location>
</feature>
<proteinExistence type="predicted"/>
<keyword evidence="2" id="KW-0472">Membrane</keyword>
<reference evidence="3 4" key="1">
    <citation type="journal article" date="2014" name="Mol. Plant">
        <title>Chromosome Scale Genome Assembly and Transcriptome Profiling of Nannochloropsis gaditana in Nitrogen Depletion.</title>
        <authorList>
            <person name="Corteggiani Carpinelli E."/>
            <person name="Telatin A."/>
            <person name="Vitulo N."/>
            <person name="Forcato C."/>
            <person name="D'Angelo M."/>
            <person name="Schiavon R."/>
            <person name="Vezzi A."/>
            <person name="Giacometti G.M."/>
            <person name="Morosinotto T."/>
            <person name="Valle G."/>
        </authorList>
    </citation>
    <scope>NUCLEOTIDE SEQUENCE [LARGE SCALE GENOMIC DNA]</scope>
    <source>
        <strain evidence="3 4">B-31</strain>
    </source>
</reference>
<organism evidence="3 4">
    <name type="scientific">Nannochloropsis gaditana</name>
    <dbReference type="NCBI Taxonomy" id="72520"/>
    <lineage>
        <taxon>Eukaryota</taxon>
        <taxon>Sar</taxon>
        <taxon>Stramenopiles</taxon>
        <taxon>Ochrophyta</taxon>
        <taxon>Eustigmatophyceae</taxon>
        <taxon>Eustigmatales</taxon>
        <taxon>Monodopsidaceae</taxon>
        <taxon>Nannochloropsis</taxon>
    </lineage>
</organism>
<accession>W7TJY3</accession>
<sequence>MRACVCVVARGCGRQMKRWRSRGLYLLPHLFLAVMFLPIIWISAIPTPAFVSSPGGYLFSPPGPGVREAPCRLYSSTLSRDIRVRRVVNTPPPPIPYAPNPLYPPSTDSPAPRTPTLEDEIGRTREDGRREWEDQETREEEAEEDRGGRSASDGAWEEGRVAGREAAGEAPQLKTVRATVLYMSPAW</sequence>
<comment type="caution">
    <text evidence="3">The sequence shown here is derived from an EMBL/GenBank/DDBJ whole genome shotgun (WGS) entry which is preliminary data.</text>
</comment>
<evidence type="ECO:0000256" key="2">
    <source>
        <dbReference type="SAM" id="Phobius"/>
    </source>
</evidence>
<feature type="compositionally biased region" description="Basic and acidic residues" evidence="1">
    <location>
        <begin position="120"/>
        <end position="132"/>
    </location>
</feature>
<keyword evidence="2" id="KW-1133">Transmembrane helix</keyword>
<protein>
    <submittedName>
        <fullName evidence="3">Uncharacterized protein</fullName>
    </submittedName>
</protein>
<evidence type="ECO:0000313" key="3">
    <source>
        <dbReference type="EMBL" id="EWM26402.1"/>
    </source>
</evidence>
<feature type="compositionally biased region" description="Acidic residues" evidence="1">
    <location>
        <begin position="133"/>
        <end position="144"/>
    </location>
</feature>